<sequence length="466" mass="47649">MSQLVRLETARGRAVLAATVLGSGMAFLDSTIVNVAAKHIGQDLHAGFTALQWVLNAYTLALASLILLGGSLGDRLGRRRIFLIGATWFALASLACALAPNAGVLIAARAVQGVGGALMTPGSLAIISASFIAEDRAIAVGAWSGLSGVSTAIGPLLGGWLVQYHSWRWAFLINLPLAALVVFLGLRFVPETRSTRTSHTPDVAGTALVAGALALLTFGSTHAGTAGWSAVTVGTCAAGAALLVVFVLVERRAREPLVPLRLFADRTFSGTNAMTLLTYAALGAVLFVLVLHLQVSGGYGALAAGLATLPITILLLVLSARSGALATRIGPRAQLIAGPLLAAAGLLLTLRIDAQHRNYLLDVLPGVVLFGLGLVTLVAPLTATVMAAAPGDDVGIASGVNNAIARAGGLLAVAVLPPLAGLRGEAYRQVPVMVHGYRVVALCCVGLLVLAALAVALSVRPKSERL</sequence>
<dbReference type="PANTHER" id="PTHR42718:SF42">
    <property type="entry name" value="EXPORT PROTEIN"/>
    <property type="match status" value="1"/>
</dbReference>
<evidence type="ECO:0000313" key="10">
    <source>
        <dbReference type="Proteomes" id="UP001164693"/>
    </source>
</evidence>
<feature type="transmembrane region" description="Helical" evidence="7">
    <location>
        <begin position="439"/>
        <end position="459"/>
    </location>
</feature>
<feature type="transmembrane region" description="Helical" evidence="7">
    <location>
        <begin position="299"/>
        <end position="320"/>
    </location>
</feature>
<evidence type="ECO:0000256" key="6">
    <source>
        <dbReference type="ARBA" id="ARBA00023136"/>
    </source>
</evidence>
<reference evidence="9" key="1">
    <citation type="submission" date="2022-05" db="EMBL/GenBank/DDBJ databases">
        <title>Jatrophihabitans sp. SB3-54 whole genome sequence.</title>
        <authorList>
            <person name="Suh M.K."/>
            <person name="Eom M.K."/>
            <person name="Kim J.S."/>
            <person name="Kim H.S."/>
            <person name="Do H.E."/>
            <person name="Shin Y.K."/>
            <person name="Lee J.-S."/>
        </authorList>
    </citation>
    <scope>NUCLEOTIDE SEQUENCE</scope>
    <source>
        <strain evidence="9">SB3-54</strain>
    </source>
</reference>
<dbReference type="Proteomes" id="UP001164693">
    <property type="component" value="Chromosome"/>
</dbReference>
<proteinExistence type="predicted"/>
<dbReference type="Gene3D" id="1.20.1250.20">
    <property type="entry name" value="MFS general substrate transporter like domains"/>
    <property type="match status" value="1"/>
</dbReference>
<dbReference type="PROSITE" id="PS50850">
    <property type="entry name" value="MFS"/>
    <property type="match status" value="1"/>
</dbReference>
<keyword evidence="10" id="KW-1185">Reference proteome</keyword>
<feature type="transmembrane region" description="Helical" evidence="7">
    <location>
        <begin position="81"/>
        <end position="108"/>
    </location>
</feature>
<gene>
    <name evidence="9" type="ORF">M6B22_12390</name>
</gene>
<protein>
    <submittedName>
        <fullName evidence="9">MFS transporter</fullName>
    </submittedName>
</protein>
<accession>A0ABY7JS15</accession>
<keyword evidence="4 7" id="KW-0812">Transmembrane</keyword>
<feature type="transmembrane region" description="Helical" evidence="7">
    <location>
        <begin position="201"/>
        <end position="220"/>
    </location>
</feature>
<dbReference type="NCBIfam" id="TIGR00711">
    <property type="entry name" value="efflux_EmrB"/>
    <property type="match status" value="1"/>
</dbReference>
<comment type="subcellular location">
    <subcellularLocation>
        <location evidence="1">Cell membrane</location>
        <topology evidence="1">Multi-pass membrane protein</topology>
    </subcellularLocation>
</comment>
<feature type="transmembrane region" description="Helical" evidence="7">
    <location>
        <begin position="400"/>
        <end position="419"/>
    </location>
</feature>
<evidence type="ECO:0000256" key="1">
    <source>
        <dbReference type="ARBA" id="ARBA00004651"/>
    </source>
</evidence>
<keyword evidence="3" id="KW-1003">Cell membrane</keyword>
<feature type="transmembrane region" description="Helical" evidence="7">
    <location>
        <begin position="140"/>
        <end position="161"/>
    </location>
</feature>
<dbReference type="InterPro" id="IPR020846">
    <property type="entry name" value="MFS_dom"/>
</dbReference>
<keyword evidence="6 7" id="KW-0472">Membrane</keyword>
<feature type="transmembrane region" description="Helical" evidence="7">
    <location>
        <begin position="114"/>
        <end position="133"/>
    </location>
</feature>
<name>A0ABY7JS15_9ACTN</name>
<feature type="transmembrane region" description="Helical" evidence="7">
    <location>
        <begin position="50"/>
        <end position="69"/>
    </location>
</feature>
<evidence type="ECO:0000313" key="9">
    <source>
        <dbReference type="EMBL" id="WAX55344.1"/>
    </source>
</evidence>
<evidence type="ECO:0000256" key="3">
    <source>
        <dbReference type="ARBA" id="ARBA00022475"/>
    </source>
</evidence>
<evidence type="ECO:0000259" key="8">
    <source>
        <dbReference type="PROSITE" id="PS50850"/>
    </source>
</evidence>
<feature type="transmembrane region" description="Helical" evidence="7">
    <location>
        <begin position="226"/>
        <end position="249"/>
    </location>
</feature>
<feature type="transmembrane region" description="Helical" evidence="7">
    <location>
        <begin position="364"/>
        <end position="388"/>
    </location>
</feature>
<feature type="transmembrane region" description="Helical" evidence="7">
    <location>
        <begin position="167"/>
        <end position="189"/>
    </location>
</feature>
<evidence type="ECO:0000256" key="2">
    <source>
        <dbReference type="ARBA" id="ARBA00022448"/>
    </source>
</evidence>
<dbReference type="SUPFAM" id="SSF103473">
    <property type="entry name" value="MFS general substrate transporter"/>
    <property type="match status" value="1"/>
</dbReference>
<dbReference type="PANTHER" id="PTHR42718">
    <property type="entry name" value="MAJOR FACILITATOR SUPERFAMILY MULTIDRUG TRANSPORTER MFSC"/>
    <property type="match status" value="1"/>
</dbReference>
<dbReference type="InterPro" id="IPR036259">
    <property type="entry name" value="MFS_trans_sf"/>
</dbReference>
<dbReference type="InterPro" id="IPR011701">
    <property type="entry name" value="MFS"/>
</dbReference>
<feature type="domain" description="Major facilitator superfamily (MFS) profile" evidence="8">
    <location>
        <begin position="15"/>
        <end position="464"/>
    </location>
</feature>
<keyword evidence="2" id="KW-0813">Transport</keyword>
<feature type="transmembrane region" description="Helical" evidence="7">
    <location>
        <begin position="270"/>
        <end position="293"/>
    </location>
</feature>
<evidence type="ECO:0000256" key="5">
    <source>
        <dbReference type="ARBA" id="ARBA00022989"/>
    </source>
</evidence>
<feature type="transmembrane region" description="Helical" evidence="7">
    <location>
        <begin position="332"/>
        <end position="352"/>
    </location>
</feature>
<dbReference type="EMBL" id="CP097463">
    <property type="protein sequence ID" value="WAX55344.1"/>
    <property type="molecule type" value="Genomic_DNA"/>
</dbReference>
<dbReference type="InterPro" id="IPR004638">
    <property type="entry name" value="EmrB-like"/>
</dbReference>
<dbReference type="RefSeq" id="WP_269441852.1">
    <property type="nucleotide sequence ID" value="NZ_CP097463.1"/>
</dbReference>
<dbReference type="CDD" id="cd17321">
    <property type="entry name" value="MFS_MMR_MDR_like"/>
    <property type="match status" value="1"/>
</dbReference>
<dbReference type="Gene3D" id="1.20.1720.10">
    <property type="entry name" value="Multidrug resistance protein D"/>
    <property type="match status" value="1"/>
</dbReference>
<organism evidence="9 10">
    <name type="scientific">Jatrophihabitans cynanchi</name>
    <dbReference type="NCBI Taxonomy" id="2944128"/>
    <lineage>
        <taxon>Bacteria</taxon>
        <taxon>Bacillati</taxon>
        <taxon>Actinomycetota</taxon>
        <taxon>Actinomycetes</taxon>
        <taxon>Jatrophihabitantales</taxon>
        <taxon>Jatrophihabitantaceae</taxon>
        <taxon>Jatrophihabitans</taxon>
    </lineage>
</organism>
<evidence type="ECO:0000256" key="7">
    <source>
        <dbReference type="SAM" id="Phobius"/>
    </source>
</evidence>
<keyword evidence="5 7" id="KW-1133">Transmembrane helix</keyword>
<dbReference type="Pfam" id="PF07690">
    <property type="entry name" value="MFS_1"/>
    <property type="match status" value="1"/>
</dbReference>
<evidence type="ECO:0000256" key="4">
    <source>
        <dbReference type="ARBA" id="ARBA00022692"/>
    </source>
</evidence>